<dbReference type="EMBL" id="JAQQWP010000009">
    <property type="protein sequence ID" value="KAK8100528.1"/>
    <property type="molecule type" value="Genomic_DNA"/>
</dbReference>
<dbReference type="AlphaFoldDB" id="A0AAW0QSE5"/>
<proteinExistence type="predicted"/>
<keyword evidence="2" id="KW-1185">Reference proteome</keyword>
<gene>
    <name evidence="1" type="ORF">PG999_010902</name>
</gene>
<accession>A0AAW0QSE5</accession>
<evidence type="ECO:0000313" key="1">
    <source>
        <dbReference type="EMBL" id="KAK8100528.1"/>
    </source>
</evidence>
<organism evidence="1 2">
    <name type="scientific">Apiospora kogelbergensis</name>
    <dbReference type="NCBI Taxonomy" id="1337665"/>
    <lineage>
        <taxon>Eukaryota</taxon>
        <taxon>Fungi</taxon>
        <taxon>Dikarya</taxon>
        <taxon>Ascomycota</taxon>
        <taxon>Pezizomycotina</taxon>
        <taxon>Sordariomycetes</taxon>
        <taxon>Xylariomycetidae</taxon>
        <taxon>Amphisphaeriales</taxon>
        <taxon>Apiosporaceae</taxon>
        <taxon>Apiospora</taxon>
    </lineage>
</organism>
<protein>
    <submittedName>
        <fullName evidence="1">Uncharacterized protein</fullName>
    </submittedName>
</protein>
<name>A0AAW0QSE5_9PEZI</name>
<reference evidence="1 2" key="1">
    <citation type="submission" date="2023-01" db="EMBL/GenBank/DDBJ databases">
        <title>Analysis of 21 Apiospora genomes using comparative genomics revels a genus with tremendous synthesis potential of carbohydrate active enzymes and secondary metabolites.</title>
        <authorList>
            <person name="Sorensen T."/>
        </authorList>
    </citation>
    <scope>NUCLEOTIDE SEQUENCE [LARGE SCALE GENOMIC DNA]</scope>
    <source>
        <strain evidence="1 2">CBS 117206</strain>
    </source>
</reference>
<sequence length="268" mass="29763">MQAILDWRATGLERVLGVAGALWLWDTITPDQPPCPELESALEAGFEAFMGQIGLPAFPMPPPPPVVVGGLYGLLKHGPFGHARNILGVVAPAAVCFMILPPKIKRAAVNPQRWPGLVINLAPKAAKGYVSIILPQFAAATFKHLMFPYMFGPNWNRDHWTLRDTLFSSEMQMVAVLFIRYWRPSNNNLVHGFPSGVLGLRALSRFSRDDNPRFWMFFDIAACRLLLKLFKCALFGPLRDLPMHACEGALDFVTAAVATRIDRALNDQ</sequence>
<evidence type="ECO:0000313" key="2">
    <source>
        <dbReference type="Proteomes" id="UP001392437"/>
    </source>
</evidence>
<dbReference type="Proteomes" id="UP001392437">
    <property type="component" value="Unassembled WGS sequence"/>
</dbReference>
<comment type="caution">
    <text evidence="1">The sequence shown here is derived from an EMBL/GenBank/DDBJ whole genome shotgun (WGS) entry which is preliminary data.</text>
</comment>